<comment type="caution">
    <text evidence="1">The sequence shown here is derived from an EMBL/GenBank/DDBJ whole genome shotgun (WGS) entry which is preliminary data.</text>
</comment>
<organism evidence="1 2">
    <name type="scientific">Saccharomycopsis crataegensis</name>
    <dbReference type="NCBI Taxonomy" id="43959"/>
    <lineage>
        <taxon>Eukaryota</taxon>
        <taxon>Fungi</taxon>
        <taxon>Dikarya</taxon>
        <taxon>Ascomycota</taxon>
        <taxon>Saccharomycotina</taxon>
        <taxon>Saccharomycetes</taxon>
        <taxon>Saccharomycopsidaceae</taxon>
        <taxon>Saccharomycopsis</taxon>
    </lineage>
</organism>
<gene>
    <name evidence="1" type="ORF">DASC09_001470</name>
</gene>
<dbReference type="RefSeq" id="XP_064849822.1">
    <property type="nucleotide sequence ID" value="XM_064993750.1"/>
</dbReference>
<proteinExistence type="predicted"/>
<dbReference type="EMBL" id="BTFZ01000001">
    <property type="protein sequence ID" value="GMM32822.1"/>
    <property type="molecule type" value="Genomic_DNA"/>
</dbReference>
<name>A0AAV5QDV1_9ASCO</name>
<dbReference type="GeneID" id="90070801"/>
<evidence type="ECO:0000313" key="2">
    <source>
        <dbReference type="Proteomes" id="UP001360560"/>
    </source>
</evidence>
<dbReference type="Pfam" id="PF11894">
    <property type="entry name" value="Nup192"/>
    <property type="match status" value="1"/>
</dbReference>
<keyword evidence="2" id="KW-1185">Reference proteome</keyword>
<sequence length="2037" mass="230685">MPDLHWDTTTFLSLYSAIQEGEEALELLRLVKDDLLNLLVVKGPNTISRKALESRKITSTTNGQKYELNDDFVLSSIELSSEFKIDELVAAELLLNAKGYQEDQNLTTSILDTARIAYYKRIETILYILNYYINTGSLDELKYLFGDDLKVKRILQDNILKSFAQIEAELDSIHESRKELKILQPTFIPTVDFKTKVNFRRSNLFKFHQLLGQIFYSISSSPVNFIEAGSNEFFKNCLQNFTQNLMSDDSFLLNYLPGLYNYVITITKKQKYNNNVIELFEFFSSQLTSKNIEATLLKNPAKSSIVFFFYCFMSEWLQGEWFSPSEQQSNFDKYFDNIQLSILKLIKIGSFEQLMVIAGEIFSSTISSAVSNHSQFYDMQLLLQKHIPKLIPKRLLDIDEEKTKQLHELINSSRSNNLLHSDHTSAEYPKIYLESSLSLQYDSNLKLIFHSIFDDLLKLFLNNFSNILIRICDAEEDFYLTNIRNSNNNVSMTIDDLAEQADLERFYMIMFYNFSNRKTPIFDRLNDDSVDTDESNFIEFLEWGLSKTTNTLIKSCFTMLLSGLAEGEGSGVQIYELMSDSVTAANGGNIEDGGVGSKLLLLDGGISSLGGSKRSSSNVSSGSNNSDTKLSWSTIFKKLKDHNEDFKKKYEEFVSKFQNSYNELFLPSSSLNSIFPGKSQVTVGLNASSNTNDHKKEKKDLKLEDLELSEEELIELSSYFKLIYSTTLSNPGAQNLFYEKNSFELLDILFEFLNNLTNVASLKNTFSSGEMSRSSQKASDDKNSELKGESFLIGLILSVIKALVPTSNLNHNTMKIKQKIWNKLDEWLFTNKLCGVSNRNIRNPSFKNFFNSIFLEFSDVFGFLSLFEVLICVGAEVNDNADEFYVGNNVDGQKFPLPYPVNLGVNYRKSGVWPYMDYFLNDIFTYLTSENFDTHRKNALLKIILNIMLACFKYFNPMLILSLSAANLDNDSLNSIVESDGDFVQYLRENPATIVMNYCYTDKVRDILFNCVSIGNDEISDKSASDLNVQIVKLSLGILYRILKFENTYIDIIVPAITREVLNSQTKTLSGSAVTDIRSLFFLPGDVGTHGLKTFYNALSFNLPSIGHLGLYVGSNFFEISSTSIELLNQISKSSQFLVPNSLASNNLPLIKRNRLLTIFETIDESARIRMAFVDQFESSYTEVENNKYNDYSENSIDRNLELKIKLLNFLVEALQESGNEMTVAHYLLGFEVSYQKRISLGSFKSIGAIGSSRSLLGSLLTFFENCLEQNAENSENMSYPAIRFASLILKIILQLCKRPLTSSLILVLLDMKYNFYEKLLNFELLVGLDSTRFDGQLFDSDFKNLDNKFVVNSAAIGCLLSFYQSRGELLQYLCLELNRISNNTAGSLMKLDNVIKMLIASSDGSPKVLSFLDTLELNIKTTSAVNDISNGVKFFDNLNLKYIFSDRGIPRADWCLHGTQYKNESFSSIYNLDTLEFILNLKLKKMTRDGVYTSDKTLVDKTLEAKYIKELQAEKEKANQEKPAAANKPSFGYSMAANTNITSNNLPSAFSKESPSFSNQLLVVQEKELIKKLMINAQATHDFKNYQLNCLHSWVQLIQLILLDNKVNNYYTKVEFILSVFETIVPKINSYYDYDINISKEFVSLSLMLFSVYTESVEKVIISEQNKVDGNGNPDMTTLYERLYPVFQTCVRGILNKNSDATLRSDLYALMNKFLLWVLNKGDKGIVSANEVDFVARLIKSIKFSSDKILSAICGDINNGDDSSRVTALILLESLCRLSNIDVSGKLGDKNGSGSSNVNKINFLVNYLVNNNNFLLMLIRSITRTDVLLSLTKDNRSASNGVTLNSLLYELTAFKATLSFLTRVAETKGGSNHLIQLDIFKTLGSLTILSVDPDMGMNIILDQFENDHDGVTIASQNESSRHLSIRLSLDNPLNLRKNISNNNSSSTEISLFELFVPVFQLIAAVLVSVGPSNRKLIENVKCLLIKNNRLFTGIMKREVLLENSELRQDDISVSGLHKLSDLFLLLSSLTNYRGDF</sequence>
<reference evidence="1 2" key="1">
    <citation type="journal article" date="2023" name="Elife">
        <title>Identification of key yeast species and microbe-microbe interactions impacting larval growth of Drosophila in the wild.</title>
        <authorList>
            <person name="Mure A."/>
            <person name="Sugiura Y."/>
            <person name="Maeda R."/>
            <person name="Honda K."/>
            <person name="Sakurai N."/>
            <person name="Takahashi Y."/>
            <person name="Watada M."/>
            <person name="Katoh T."/>
            <person name="Gotoh A."/>
            <person name="Gotoh Y."/>
            <person name="Taniguchi I."/>
            <person name="Nakamura K."/>
            <person name="Hayashi T."/>
            <person name="Katayama T."/>
            <person name="Uemura T."/>
            <person name="Hattori Y."/>
        </authorList>
    </citation>
    <scope>NUCLEOTIDE SEQUENCE [LARGE SCALE GENOMIC DNA]</scope>
    <source>
        <strain evidence="1 2">SC-9</strain>
    </source>
</reference>
<dbReference type="GO" id="GO:0005643">
    <property type="term" value="C:nuclear pore"/>
    <property type="evidence" value="ECO:0007669"/>
    <property type="project" value="InterPro"/>
</dbReference>
<accession>A0AAV5QDV1</accession>
<dbReference type="InterPro" id="IPR021827">
    <property type="entry name" value="Nup186/Nup192/Nup205"/>
</dbReference>
<dbReference type="Proteomes" id="UP001360560">
    <property type="component" value="Unassembled WGS sequence"/>
</dbReference>
<evidence type="ECO:0000313" key="1">
    <source>
        <dbReference type="EMBL" id="GMM32822.1"/>
    </source>
</evidence>
<protein>
    <submittedName>
        <fullName evidence="1">Nup192 protein</fullName>
    </submittedName>
</protein>